<name>A0A1Y1XDD7_9FUNG</name>
<protein>
    <submittedName>
        <fullName evidence="2">Uncharacterized protein</fullName>
    </submittedName>
</protein>
<organism evidence="2 3">
    <name type="scientific">Anaeromyces robustus</name>
    <dbReference type="NCBI Taxonomy" id="1754192"/>
    <lineage>
        <taxon>Eukaryota</taxon>
        <taxon>Fungi</taxon>
        <taxon>Fungi incertae sedis</taxon>
        <taxon>Chytridiomycota</taxon>
        <taxon>Chytridiomycota incertae sedis</taxon>
        <taxon>Neocallimastigomycetes</taxon>
        <taxon>Neocallimastigales</taxon>
        <taxon>Neocallimastigaceae</taxon>
        <taxon>Anaeromyces</taxon>
    </lineage>
</organism>
<dbReference type="EMBL" id="MCFG01000066">
    <property type="protein sequence ID" value="ORX83743.1"/>
    <property type="molecule type" value="Genomic_DNA"/>
</dbReference>
<accession>A0A1Y1XDD7</accession>
<reference evidence="2 3" key="2">
    <citation type="submission" date="2016-08" db="EMBL/GenBank/DDBJ databases">
        <title>Pervasive Adenine N6-methylation of Active Genes in Fungi.</title>
        <authorList>
            <consortium name="DOE Joint Genome Institute"/>
            <person name="Mondo S.J."/>
            <person name="Dannebaum R.O."/>
            <person name="Kuo R.C."/>
            <person name="Labutti K."/>
            <person name="Haridas S."/>
            <person name="Kuo A."/>
            <person name="Salamov A."/>
            <person name="Ahrendt S.R."/>
            <person name="Lipzen A."/>
            <person name="Sullivan W."/>
            <person name="Andreopoulos W.B."/>
            <person name="Clum A."/>
            <person name="Lindquist E."/>
            <person name="Daum C."/>
            <person name="Ramamoorthy G.K."/>
            <person name="Gryganskyi A."/>
            <person name="Culley D."/>
            <person name="Magnuson J.K."/>
            <person name="James T.Y."/>
            <person name="O'Malley M.A."/>
            <person name="Stajich J.E."/>
            <person name="Spatafora J.W."/>
            <person name="Visel A."/>
            <person name="Grigoriev I.V."/>
        </authorList>
    </citation>
    <scope>NUCLEOTIDE SEQUENCE [LARGE SCALE GENOMIC DNA]</scope>
    <source>
        <strain evidence="2 3">S4</strain>
    </source>
</reference>
<evidence type="ECO:0000313" key="2">
    <source>
        <dbReference type="EMBL" id="ORX83743.1"/>
    </source>
</evidence>
<sequence>MIIIYSTPLSLICEGGGNYCIIKYLIEQGRGGDKVNKIVKIKQLNNKKIFSIYINPIDMIYETKGNNIFSIDFDNQYEINFDSDVYYEEKDEKEDYNQCKSINNNYNNSNNNNNNDNNNNYNNMCI</sequence>
<feature type="region of interest" description="Disordered" evidence="1">
    <location>
        <begin position="105"/>
        <end position="126"/>
    </location>
</feature>
<comment type="caution">
    <text evidence="2">The sequence shown here is derived from an EMBL/GenBank/DDBJ whole genome shotgun (WGS) entry which is preliminary data.</text>
</comment>
<evidence type="ECO:0000313" key="3">
    <source>
        <dbReference type="Proteomes" id="UP000193944"/>
    </source>
</evidence>
<proteinExistence type="predicted"/>
<reference evidence="2 3" key="1">
    <citation type="submission" date="2016-08" db="EMBL/GenBank/DDBJ databases">
        <title>A Parts List for Fungal Cellulosomes Revealed by Comparative Genomics.</title>
        <authorList>
            <consortium name="DOE Joint Genome Institute"/>
            <person name="Haitjema C.H."/>
            <person name="Gilmore S.P."/>
            <person name="Henske J.K."/>
            <person name="Solomon K.V."/>
            <person name="De Groot R."/>
            <person name="Kuo A."/>
            <person name="Mondo S.J."/>
            <person name="Salamov A.A."/>
            <person name="Labutti K."/>
            <person name="Zhao Z."/>
            <person name="Chiniquy J."/>
            <person name="Barry K."/>
            <person name="Brewer H.M."/>
            <person name="Purvine S.O."/>
            <person name="Wright A.T."/>
            <person name="Boxma B."/>
            <person name="Van Alen T."/>
            <person name="Hackstein J.H."/>
            <person name="Baker S.E."/>
            <person name="Grigoriev I.V."/>
            <person name="O'Malley M.A."/>
        </authorList>
    </citation>
    <scope>NUCLEOTIDE SEQUENCE [LARGE SCALE GENOMIC DNA]</scope>
    <source>
        <strain evidence="2 3">S4</strain>
    </source>
</reference>
<dbReference type="Proteomes" id="UP000193944">
    <property type="component" value="Unassembled WGS sequence"/>
</dbReference>
<gene>
    <name evidence="2" type="ORF">BCR32DRAFT_277751</name>
</gene>
<dbReference type="AlphaFoldDB" id="A0A1Y1XDD7"/>
<evidence type="ECO:0000256" key="1">
    <source>
        <dbReference type="SAM" id="MobiDB-lite"/>
    </source>
</evidence>
<keyword evidence="3" id="KW-1185">Reference proteome</keyword>